<protein>
    <submittedName>
        <fullName evidence="1">Uncharacterized protein</fullName>
    </submittedName>
</protein>
<keyword evidence="2" id="KW-1185">Reference proteome</keyword>
<proteinExistence type="predicted"/>
<sequence>MSDITRGYHLVSPVDKDIYRPMCWNAADRTIDFVAMLQESCTRDRTGRRSSVGALERRGPESVSSSDRAINLWRCSMRVAHGIVPVVRWLNILEVSSGLQSSL</sequence>
<dbReference type="EMBL" id="CARXXK010000005">
    <property type="protein sequence ID" value="CAI6369289.1"/>
    <property type="molecule type" value="Genomic_DNA"/>
</dbReference>
<evidence type="ECO:0000313" key="2">
    <source>
        <dbReference type="Proteomes" id="UP001160148"/>
    </source>
</evidence>
<reference evidence="1 2" key="1">
    <citation type="submission" date="2023-01" db="EMBL/GenBank/DDBJ databases">
        <authorList>
            <person name="Whitehead M."/>
        </authorList>
    </citation>
    <scope>NUCLEOTIDE SEQUENCE [LARGE SCALE GENOMIC DNA]</scope>
</reference>
<name>A0AAV0XKX4_9HEMI</name>
<comment type="caution">
    <text evidence="1">The sequence shown here is derived from an EMBL/GenBank/DDBJ whole genome shotgun (WGS) entry which is preliminary data.</text>
</comment>
<accession>A0AAV0XKX4</accession>
<dbReference type="AlphaFoldDB" id="A0AAV0XKX4"/>
<gene>
    <name evidence="1" type="ORF">MEUPH1_LOCUS23546</name>
</gene>
<dbReference type="Proteomes" id="UP001160148">
    <property type="component" value="Unassembled WGS sequence"/>
</dbReference>
<organism evidence="1 2">
    <name type="scientific">Macrosiphum euphorbiae</name>
    <name type="common">potato aphid</name>
    <dbReference type="NCBI Taxonomy" id="13131"/>
    <lineage>
        <taxon>Eukaryota</taxon>
        <taxon>Metazoa</taxon>
        <taxon>Ecdysozoa</taxon>
        <taxon>Arthropoda</taxon>
        <taxon>Hexapoda</taxon>
        <taxon>Insecta</taxon>
        <taxon>Pterygota</taxon>
        <taxon>Neoptera</taxon>
        <taxon>Paraneoptera</taxon>
        <taxon>Hemiptera</taxon>
        <taxon>Sternorrhyncha</taxon>
        <taxon>Aphidomorpha</taxon>
        <taxon>Aphidoidea</taxon>
        <taxon>Aphididae</taxon>
        <taxon>Macrosiphini</taxon>
        <taxon>Macrosiphum</taxon>
    </lineage>
</organism>
<evidence type="ECO:0000313" key="1">
    <source>
        <dbReference type="EMBL" id="CAI6369289.1"/>
    </source>
</evidence>